<dbReference type="InterPro" id="IPR018365">
    <property type="entry name" value="Cell_cycle_FtsW-rel_CS"/>
</dbReference>
<dbReference type="GO" id="GO:0015648">
    <property type="term" value="F:lipid-linked peptidoglycan transporter activity"/>
    <property type="evidence" value="ECO:0007669"/>
    <property type="project" value="TreeGrafter"/>
</dbReference>
<dbReference type="NCBIfam" id="TIGR02614">
    <property type="entry name" value="ftsW"/>
    <property type="match status" value="1"/>
</dbReference>
<keyword evidence="3" id="KW-1003">Cell membrane</keyword>
<protein>
    <recommendedName>
        <fullName evidence="17">Probable peptidoglycan glycosyltransferase FtsW</fullName>
        <ecNumber evidence="19">2.4.99.28</ecNumber>
    </recommendedName>
    <alternativeName>
        <fullName evidence="18">Cell division protein FtsW</fullName>
    </alternativeName>
    <alternativeName>
        <fullName evidence="15">Cell wall polymerase</fullName>
    </alternativeName>
    <alternativeName>
        <fullName evidence="14">Peptidoglycan polymerase</fullName>
    </alternativeName>
</protein>
<dbReference type="EMBL" id="MHQN01000033">
    <property type="protein sequence ID" value="OHA02587.1"/>
    <property type="molecule type" value="Genomic_DNA"/>
</dbReference>
<evidence type="ECO:0000256" key="15">
    <source>
        <dbReference type="ARBA" id="ARBA00033270"/>
    </source>
</evidence>
<evidence type="ECO:0000256" key="11">
    <source>
        <dbReference type="ARBA" id="ARBA00023136"/>
    </source>
</evidence>
<dbReference type="PANTHER" id="PTHR30474">
    <property type="entry name" value="CELL CYCLE PROTEIN"/>
    <property type="match status" value="1"/>
</dbReference>
<evidence type="ECO:0000256" key="17">
    <source>
        <dbReference type="ARBA" id="ARBA00041185"/>
    </source>
</evidence>
<evidence type="ECO:0000256" key="20">
    <source>
        <dbReference type="ARBA" id="ARBA00049902"/>
    </source>
</evidence>
<comment type="similarity">
    <text evidence="16">Belongs to the SEDS family. FtsW subfamily.</text>
</comment>
<keyword evidence="10 21" id="KW-1133">Transmembrane helix</keyword>
<comment type="caution">
    <text evidence="22">The sequence shown here is derived from an EMBL/GenBank/DDBJ whole genome shotgun (WGS) entry which is preliminary data.</text>
</comment>
<evidence type="ECO:0000256" key="12">
    <source>
        <dbReference type="ARBA" id="ARBA00023306"/>
    </source>
</evidence>
<feature type="transmembrane region" description="Helical" evidence="21">
    <location>
        <begin position="345"/>
        <end position="366"/>
    </location>
</feature>
<evidence type="ECO:0000256" key="16">
    <source>
        <dbReference type="ARBA" id="ARBA00038053"/>
    </source>
</evidence>
<evidence type="ECO:0000256" key="9">
    <source>
        <dbReference type="ARBA" id="ARBA00022984"/>
    </source>
</evidence>
<keyword evidence="7 21" id="KW-0812">Transmembrane</keyword>
<dbReference type="Proteomes" id="UP000177177">
    <property type="component" value="Unassembled WGS sequence"/>
</dbReference>
<evidence type="ECO:0000313" key="23">
    <source>
        <dbReference type="Proteomes" id="UP000177177"/>
    </source>
</evidence>
<dbReference type="GO" id="GO:0032153">
    <property type="term" value="C:cell division site"/>
    <property type="evidence" value="ECO:0007669"/>
    <property type="project" value="TreeGrafter"/>
</dbReference>
<evidence type="ECO:0000256" key="19">
    <source>
        <dbReference type="ARBA" id="ARBA00044770"/>
    </source>
</evidence>
<evidence type="ECO:0000313" key="22">
    <source>
        <dbReference type="EMBL" id="OHA02587.1"/>
    </source>
</evidence>
<gene>
    <name evidence="22" type="ORF">A3C92_03005</name>
</gene>
<dbReference type="PROSITE" id="PS00428">
    <property type="entry name" value="FTSW_RODA_SPOVE"/>
    <property type="match status" value="1"/>
</dbReference>
<dbReference type="PANTHER" id="PTHR30474:SF2">
    <property type="entry name" value="PEPTIDOGLYCAN GLYCOSYLTRANSFERASE FTSW-RELATED"/>
    <property type="match status" value="1"/>
</dbReference>
<comment type="pathway">
    <text evidence="2">Cell wall biogenesis; peptidoglycan biosynthesis.</text>
</comment>
<organism evidence="22 23">
    <name type="scientific">Candidatus Sungbacteria bacterium RIFCSPHIGHO2_02_FULL_53_17</name>
    <dbReference type="NCBI Taxonomy" id="1802275"/>
    <lineage>
        <taxon>Bacteria</taxon>
        <taxon>Candidatus Sungiibacteriota</taxon>
    </lineage>
</organism>
<evidence type="ECO:0000256" key="13">
    <source>
        <dbReference type="ARBA" id="ARBA00023316"/>
    </source>
</evidence>
<feature type="transmembrane region" description="Helical" evidence="21">
    <location>
        <begin position="110"/>
        <end position="133"/>
    </location>
</feature>
<evidence type="ECO:0000256" key="5">
    <source>
        <dbReference type="ARBA" id="ARBA00022676"/>
    </source>
</evidence>
<feature type="transmembrane region" description="Helical" evidence="21">
    <location>
        <begin position="194"/>
        <end position="214"/>
    </location>
</feature>
<feature type="transmembrane region" description="Helical" evidence="21">
    <location>
        <begin position="17"/>
        <end position="41"/>
    </location>
</feature>
<evidence type="ECO:0000256" key="10">
    <source>
        <dbReference type="ARBA" id="ARBA00022989"/>
    </source>
</evidence>
<evidence type="ECO:0000256" key="21">
    <source>
        <dbReference type="SAM" id="Phobius"/>
    </source>
</evidence>
<dbReference type="GO" id="GO:0005886">
    <property type="term" value="C:plasma membrane"/>
    <property type="evidence" value="ECO:0007669"/>
    <property type="project" value="UniProtKB-SubCell"/>
</dbReference>
<accession>A0A1G2KT33</accession>
<dbReference type="AlphaFoldDB" id="A0A1G2KT33"/>
<evidence type="ECO:0000256" key="7">
    <source>
        <dbReference type="ARBA" id="ARBA00022692"/>
    </source>
</evidence>
<dbReference type="InterPro" id="IPR001182">
    <property type="entry name" value="FtsW/RodA"/>
</dbReference>
<dbReference type="GO" id="GO:0051301">
    <property type="term" value="P:cell division"/>
    <property type="evidence" value="ECO:0007669"/>
    <property type="project" value="UniProtKB-KW"/>
</dbReference>
<feature type="transmembrane region" description="Helical" evidence="21">
    <location>
        <begin position="271"/>
        <end position="296"/>
    </location>
</feature>
<evidence type="ECO:0000256" key="18">
    <source>
        <dbReference type="ARBA" id="ARBA00041418"/>
    </source>
</evidence>
<proteinExistence type="inferred from homology"/>
<feature type="transmembrane region" description="Helical" evidence="21">
    <location>
        <begin position="308"/>
        <end position="333"/>
    </location>
</feature>
<dbReference type="InterPro" id="IPR013437">
    <property type="entry name" value="FtsW"/>
</dbReference>
<feature type="transmembrane region" description="Helical" evidence="21">
    <location>
        <begin position="80"/>
        <end position="98"/>
    </location>
</feature>
<keyword evidence="5" id="KW-0328">Glycosyltransferase</keyword>
<feature type="transmembrane region" description="Helical" evidence="21">
    <location>
        <begin position="145"/>
        <end position="164"/>
    </location>
</feature>
<dbReference type="GO" id="GO:0071555">
    <property type="term" value="P:cell wall organization"/>
    <property type="evidence" value="ECO:0007669"/>
    <property type="project" value="UniProtKB-KW"/>
</dbReference>
<evidence type="ECO:0000256" key="1">
    <source>
        <dbReference type="ARBA" id="ARBA00004651"/>
    </source>
</evidence>
<keyword evidence="11 21" id="KW-0472">Membrane</keyword>
<comment type="catalytic activity">
    <reaction evidence="20">
        <text>[GlcNAc-(1-&gt;4)-Mur2Ac(oyl-L-Ala-gamma-D-Glu-L-Lys-D-Ala-D-Ala)](n)-di-trans,octa-cis-undecaprenyl diphosphate + beta-D-GlcNAc-(1-&gt;4)-Mur2Ac(oyl-L-Ala-gamma-D-Glu-L-Lys-D-Ala-D-Ala)-di-trans,octa-cis-undecaprenyl diphosphate = [GlcNAc-(1-&gt;4)-Mur2Ac(oyl-L-Ala-gamma-D-Glu-L-Lys-D-Ala-D-Ala)](n+1)-di-trans,octa-cis-undecaprenyl diphosphate + di-trans,octa-cis-undecaprenyl diphosphate + H(+)</text>
        <dbReference type="Rhea" id="RHEA:23708"/>
        <dbReference type="Rhea" id="RHEA-COMP:9602"/>
        <dbReference type="Rhea" id="RHEA-COMP:9603"/>
        <dbReference type="ChEBI" id="CHEBI:15378"/>
        <dbReference type="ChEBI" id="CHEBI:58405"/>
        <dbReference type="ChEBI" id="CHEBI:60033"/>
        <dbReference type="ChEBI" id="CHEBI:78435"/>
        <dbReference type="EC" id="2.4.99.28"/>
    </reaction>
</comment>
<dbReference type="GO" id="GO:0008360">
    <property type="term" value="P:regulation of cell shape"/>
    <property type="evidence" value="ECO:0007669"/>
    <property type="project" value="UniProtKB-KW"/>
</dbReference>
<feature type="transmembrane region" description="Helical" evidence="21">
    <location>
        <begin position="170"/>
        <end position="187"/>
    </location>
</feature>
<dbReference type="GO" id="GO:0009252">
    <property type="term" value="P:peptidoglycan biosynthetic process"/>
    <property type="evidence" value="ECO:0007669"/>
    <property type="project" value="UniProtKB-KW"/>
</dbReference>
<keyword evidence="6" id="KW-0808">Transferase</keyword>
<dbReference type="EC" id="2.4.99.28" evidence="19"/>
<keyword evidence="9" id="KW-0573">Peptidoglycan synthesis</keyword>
<evidence type="ECO:0000256" key="3">
    <source>
        <dbReference type="ARBA" id="ARBA00022475"/>
    </source>
</evidence>
<keyword evidence="8" id="KW-0133">Cell shape</keyword>
<sequence length="370" mass="39958">MPNANRSAIAHPIDRQLLFLVLGLFVMGLLILTSASMTLSYKNFGSIGGYALRQLILGGGLGLVFMAVTSRIPYRAWRAWSLPLLLISFVLLALLFVPQLGFSAGGATRWLRLGALMFQPSELLKLAFILYLASWLDARRREVASISYGMIPFVIMLSVVGVFLLMQPDMGTLFVIVVTAGLLYFLGGGKKSQVVTLVLLGVAMFYLLIQLAPYRFDRVRVFFNPGLDPQGAGYQITQASIAIGSGGFFGLGFGRGLQKYQYLPEPMGDSIFAIFTEEMGFLGAAALIALFFFLFLKGCMIARRAPDVFGKLLAAGIAIGMMTQAFVNMAAISGLLPLTGIPLPFVSYGGTSLAVMLAGTGILMNISRHT</sequence>
<evidence type="ECO:0000256" key="4">
    <source>
        <dbReference type="ARBA" id="ARBA00022618"/>
    </source>
</evidence>
<reference evidence="22 23" key="1">
    <citation type="journal article" date="2016" name="Nat. Commun.">
        <title>Thousands of microbial genomes shed light on interconnected biogeochemical processes in an aquifer system.</title>
        <authorList>
            <person name="Anantharaman K."/>
            <person name="Brown C.T."/>
            <person name="Hug L.A."/>
            <person name="Sharon I."/>
            <person name="Castelle C.J."/>
            <person name="Probst A.J."/>
            <person name="Thomas B.C."/>
            <person name="Singh A."/>
            <person name="Wilkins M.J."/>
            <person name="Karaoz U."/>
            <person name="Brodie E.L."/>
            <person name="Williams K.H."/>
            <person name="Hubbard S.S."/>
            <person name="Banfield J.F."/>
        </authorList>
    </citation>
    <scope>NUCLEOTIDE SEQUENCE [LARGE SCALE GENOMIC DNA]</scope>
</reference>
<keyword evidence="13" id="KW-0961">Cell wall biogenesis/degradation</keyword>
<evidence type="ECO:0000256" key="8">
    <source>
        <dbReference type="ARBA" id="ARBA00022960"/>
    </source>
</evidence>
<dbReference type="Pfam" id="PF01098">
    <property type="entry name" value="FTSW_RODA_SPOVE"/>
    <property type="match status" value="1"/>
</dbReference>
<comment type="subcellular location">
    <subcellularLocation>
        <location evidence="1">Cell membrane</location>
        <topology evidence="1">Multi-pass membrane protein</topology>
    </subcellularLocation>
</comment>
<name>A0A1G2KT33_9BACT</name>
<keyword evidence="12" id="KW-0131">Cell cycle</keyword>
<evidence type="ECO:0000256" key="14">
    <source>
        <dbReference type="ARBA" id="ARBA00032370"/>
    </source>
</evidence>
<evidence type="ECO:0000256" key="2">
    <source>
        <dbReference type="ARBA" id="ARBA00004752"/>
    </source>
</evidence>
<dbReference type="GO" id="GO:0008955">
    <property type="term" value="F:peptidoglycan glycosyltransferase activity"/>
    <property type="evidence" value="ECO:0007669"/>
    <property type="project" value="UniProtKB-EC"/>
</dbReference>
<keyword evidence="4 22" id="KW-0132">Cell division</keyword>
<feature type="transmembrane region" description="Helical" evidence="21">
    <location>
        <begin position="47"/>
        <end position="68"/>
    </location>
</feature>
<evidence type="ECO:0000256" key="6">
    <source>
        <dbReference type="ARBA" id="ARBA00022679"/>
    </source>
</evidence>